<feature type="chain" id="PRO_5002371675" evidence="2">
    <location>
        <begin position="20"/>
        <end position="177"/>
    </location>
</feature>
<evidence type="ECO:0000256" key="1">
    <source>
        <dbReference type="SAM" id="MobiDB-lite"/>
    </source>
</evidence>
<keyword evidence="2" id="KW-0732">Signal</keyword>
<proteinExistence type="predicted"/>
<dbReference type="Gramene" id="ORUFI10G02370.1">
    <property type="protein sequence ID" value="ORUFI10G02370.1"/>
    <property type="gene ID" value="ORUFI10G02370"/>
</dbReference>
<feature type="compositionally biased region" description="Pro residues" evidence="1">
    <location>
        <begin position="164"/>
        <end position="177"/>
    </location>
</feature>
<dbReference type="EnsemblPlants" id="ORUFI10G02370.1">
    <property type="protein sequence ID" value="ORUFI10G02370.1"/>
    <property type="gene ID" value="ORUFI10G02370"/>
</dbReference>
<dbReference type="Proteomes" id="UP000008022">
    <property type="component" value="Unassembled WGS sequence"/>
</dbReference>
<reference evidence="3" key="2">
    <citation type="submission" date="2015-06" db="UniProtKB">
        <authorList>
            <consortium name="EnsemblPlants"/>
        </authorList>
    </citation>
    <scope>IDENTIFICATION</scope>
</reference>
<dbReference type="HOGENOM" id="CLU_1520249_0_0_1"/>
<dbReference type="AlphaFoldDB" id="A0A0E0QW98"/>
<organism evidence="3 4">
    <name type="scientific">Oryza rufipogon</name>
    <name type="common">Brownbeard rice</name>
    <name type="synonym">Asian wild rice</name>
    <dbReference type="NCBI Taxonomy" id="4529"/>
    <lineage>
        <taxon>Eukaryota</taxon>
        <taxon>Viridiplantae</taxon>
        <taxon>Streptophyta</taxon>
        <taxon>Embryophyta</taxon>
        <taxon>Tracheophyta</taxon>
        <taxon>Spermatophyta</taxon>
        <taxon>Magnoliopsida</taxon>
        <taxon>Liliopsida</taxon>
        <taxon>Poales</taxon>
        <taxon>Poaceae</taxon>
        <taxon>BOP clade</taxon>
        <taxon>Oryzoideae</taxon>
        <taxon>Oryzeae</taxon>
        <taxon>Oryzinae</taxon>
        <taxon>Oryza</taxon>
    </lineage>
</organism>
<feature type="signal peptide" evidence="2">
    <location>
        <begin position="1"/>
        <end position="19"/>
    </location>
</feature>
<evidence type="ECO:0000256" key="2">
    <source>
        <dbReference type="SAM" id="SignalP"/>
    </source>
</evidence>
<name>A0A0E0QW98_ORYRU</name>
<sequence length="177" mass="19235">MADVARALLFAAIVMAVTAAADGEAAAIVVGQAKCGENPKDLNPSRTPSRRHCRRTVVVAVQETVMAAPRGTVAELRRLPALRLSTTEKFIHSINPHMLDGDVDLLLLLLLRGRGRGSHGRWRRALEEVEQQAAAVMEKQESEAGEERHGWCGFVVGSRDRGRPPSPLASLPPRPVR</sequence>
<keyword evidence="4" id="KW-1185">Reference proteome</keyword>
<evidence type="ECO:0000313" key="3">
    <source>
        <dbReference type="EnsemblPlants" id="ORUFI10G02370.1"/>
    </source>
</evidence>
<accession>A0A0E0QW98</accession>
<protein>
    <submittedName>
        <fullName evidence="3">Uncharacterized protein</fullName>
    </submittedName>
</protein>
<reference evidence="4" key="1">
    <citation type="submission" date="2013-06" db="EMBL/GenBank/DDBJ databases">
        <authorList>
            <person name="Zhao Q."/>
        </authorList>
    </citation>
    <scope>NUCLEOTIDE SEQUENCE</scope>
    <source>
        <strain evidence="4">cv. W1943</strain>
    </source>
</reference>
<feature type="region of interest" description="Disordered" evidence="1">
    <location>
        <begin position="155"/>
        <end position="177"/>
    </location>
</feature>
<evidence type="ECO:0000313" key="4">
    <source>
        <dbReference type="Proteomes" id="UP000008022"/>
    </source>
</evidence>